<evidence type="ECO:0000259" key="5">
    <source>
        <dbReference type="PROSITE" id="PS51078"/>
    </source>
</evidence>
<proteinExistence type="predicted"/>
<evidence type="ECO:0000256" key="1">
    <source>
        <dbReference type="ARBA" id="ARBA00023015"/>
    </source>
</evidence>
<dbReference type="SUPFAM" id="SSF46785">
    <property type="entry name" value="Winged helix' DNA-binding domain"/>
    <property type="match status" value="1"/>
</dbReference>
<dbReference type="InterPro" id="IPR036390">
    <property type="entry name" value="WH_DNA-bd_sf"/>
</dbReference>
<dbReference type="PROSITE" id="PS51078">
    <property type="entry name" value="ICLR_ED"/>
    <property type="match status" value="1"/>
</dbReference>
<dbReference type="EMBL" id="RZNJ01000002">
    <property type="protein sequence ID" value="RUT32492.1"/>
    <property type="molecule type" value="Genomic_DNA"/>
</dbReference>
<dbReference type="AlphaFoldDB" id="A0A433XEI8"/>
<dbReference type="GO" id="GO:0045892">
    <property type="term" value="P:negative regulation of DNA-templated transcription"/>
    <property type="evidence" value="ECO:0007669"/>
    <property type="project" value="TreeGrafter"/>
</dbReference>
<dbReference type="InterPro" id="IPR036388">
    <property type="entry name" value="WH-like_DNA-bd_sf"/>
</dbReference>
<reference evidence="6 7" key="1">
    <citation type="journal article" date="2016" name="Int. J. Syst. Evol. Microbiol.">
        <title>Arsenicitalea aurantiaca gen. nov., sp. nov., a new member of the family Hyphomicrobiaceae, isolated from high-arsenic sediment.</title>
        <authorList>
            <person name="Mu Y."/>
            <person name="Zhou L."/>
            <person name="Zeng X.C."/>
            <person name="Liu L."/>
            <person name="Pan Y."/>
            <person name="Chen X."/>
            <person name="Wang J."/>
            <person name="Li S."/>
            <person name="Li W.J."/>
            <person name="Wang Y."/>
        </authorList>
    </citation>
    <scope>NUCLEOTIDE SEQUENCE [LARGE SCALE GENOMIC DNA]</scope>
    <source>
        <strain evidence="6 7">42-50</strain>
    </source>
</reference>
<sequence>MARAMIANEAEDGAATRRAYSVPAAEKTLDILEFMVRQPAGMTITELAVGLGRSVHEVYRIILVLEARGYLYRPAQSDRYRVSLKIFEMAHEMSSVRQLTDAALPVMQTLAPATMQSCHLAVLSDRDALIVLQIDSPLPMRYSVMLGAKFQFEETSSGVVVFAFSPPEQRETLLSKLEAEGRDRADIESIRLRAEAIAADGYEVRTSLAVGGVTNISVPVFDYLGHVVAALTVPYMPQRAALVPLDAVVGQVIQAGRAISIELGAANRLPPLPPQ</sequence>
<dbReference type="Pfam" id="PF01614">
    <property type="entry name" value="IclR_C"/>
    <property type="match status" value="1"/>
</dbReference>
<dbReference type="Pfam" id="PF09339">
    <property type="entry name" value="HTH_IclR"/>
    <property type="match status" value="1"/>
</dbReference>
<accession>A0A433XEI8</accession>
<feature type="domain" description="IclR-ED" evidence="5">
    <location>
        <begin position="85"/>
        <end position="265"/>
    </location>
</feature>
<dbReference type="InterPro" id="IPR014757">
    <property type="entry name" value="Tscrpt_reg_IclR_C"/>
</dbReference>
<dbReference type="Proteomes" id="UP000281547">
    <property type="component" value="Unassembled WGS sequence"/>
</dbReference>
<dbReference type="GO" id="GO:0003700">
    <property type="term" value="F:DNA-binding transcription factor activity"/>
    <property type="evidence" value="ECO:0007669"/>
    <property type="project" value="TreeGrafter"/>
</dbReference>
<dbReference type="InterPro" id="IPR050707">
    <property type="entry name" value="HTH_MetabolicPath_Reg"/>
</dbReference>
<evidence type="ECO:0000259" key="4">
    <source>
        <dbReference type="PROSITE" id="PS51077"/>
    </source>
</evidence>
<name>A0A433XEI8_9HYPH</name>
<dbReference type="Gene3D" id="1.10.10.10">
    <property type="entry name" value="Winged helix-like DNA-binding domain superfamily/Winged helix DNA-binding domain"/>
    <property type="match status" value="1"/>
</dbReference>
<dbReference type="InterPro" id="IPR005471">
    <property type="entry name" value="Tscrpt_reg_IclR_N"/>
</dbReference>
<dbReference type="SUPFAM" id="SSF55781">
    <property type="entry name" value="GAF domain-like"/>
    <property type="match status" value="1"/>
</dbReference>
<dbReference type="GO" id="GO:0003677">
    <property type="term" value="F:DNA binding"/>
    <property type="evidence" value="ECO:0007669"/>
    <property type="project" value="UniProtKB-KW"/>
</dbReference>
<dbReference type="Gene3D" id="3.30.450.40">
    <property type="match status" value="1"/>
</dbReference>
<keyword evidence="3" id="KW-0804">Transcription</keyword>
<feature type="domain" description="HTH iclR-type" evidence="4">
    <location>
        <begin position="22"/>
        <end position="84"/>
    </location>
</feature>
<evidence type="ECO:0000256" key="2">
    <source>
        <dbReference type="ARBA" id="ARBA00023125"/>
    </source>
</evidence>
<evidence type="ECO:0000256" key="3">
    <source>
        <dbReference type="ARBA" id="ARBA00023163"/>
    </source>
</evidence>
<dbReference type="SMART" id="SM00346">
    <property type="entry name" value="HTH_ICLR"/>
    <property type="match status" value="1"/>
</dbReference>
<organism evidence="6 7">
    <name type="scientific">Arsenicitalea aurantiaca</name>
    <dbReference type="NCBI Taxonomy" id="1783274"/>
    <lineage>
        <taxon>Bacteria</taxon>
        <taxon>Pseudomonadati</taxon>
        <taxon>Pseudomonadota</taxon>
        <taxon>Alphaproteobacteria</taxon>
        <taxon>Hyphomicrobiales</taxon>
        <taxon>Devosiaceae</taxon>
        <taxon>Arsenicitalea</taxon>
    </lineage>
</organism>
<gene>
    <name evidence="6" type="ORF">EMQ25_04865</name>
</gene>
<dbReference type="InterPro" id="IPR029016">
    <property type="entry name" value="GAF-like_dom_sf"/>
</dbReference>
<dbReference type="PANTHER" id="PTHR30136">
    <property type="entry name" value="HELIX-TURN-HELIX TRANSCRIPTIONAL REGULATOR, ICLR FAMILY"/>
    <property type="match status" value="1"/>
</dbReference>
<dbReference type="PANTHER" id="PTHR30136:SF7">
    <property type="entry name" value="HTH-TYPE TRANSCRIPTIONAL REGULATOR KDGR-RELATED"/>
    <property type="match status" value="1"/>
</dbReference>
<protein>
    <submittedName>
        <fullName evidence="6">IclR family transcriptional regulator</fullName>
    </submittedName>
</protein>
<keyword evidence="2" id="KW-0238">DNA-binding</keyword>
<evidence type="ECO:0000313" key="7">
    <source>
        <dbReference type="Proteomes" id="UP000281547"/>
    </source>
</evidence>
<keyword evidence="7" id="KW-1185">Reference proteome</keyword>
<comment type="caution">
    <text evidence="6">The sequence shown here is derived from an EMBL/GenBank/DDBJ whole genome shotgun (WGS) entry which is preliminary data.</text>
</comment>
<dbReference type="PROSITE" id="PS51077">
    <property type="entry name" value="HTH_ICLR"/>
    <property type="match status" value="1"/>
</dbReference>
<evidence type="ECO:0000313" key="6">
    <source>
        <dbReference type="EMBL" id="RUT32492.1"/>
    </source>
</evidence>
<keyword evidence="1" id="KW-0805">Transcription regulation</keyword>